<dbReference type="OrthoDB" id="2185727at2"/>
<sequence>METWDQAALEAYRRYLMCNIKKLSTEQKLFFVEKIGQETRYVGSAIYTEMFKKSRKTAGEKVMLVLSQLGGTIDQQGMLQLIGPYQLDPTLAPHGKFFQLFADTVRKAFYKKKLRNQAVHQLRMYIDRHNLTYIRKKYGGKTDTDESALNLYAQTELGRKSLPKEPARFHNKFPKTSSYQVFVLGKENRKRVTPDFHAEFILDERGNFVSQWNVLKEREDKRIESDIQAYELTQEFEFQIMNGESFNYAKRNNQEHVRLDSWPPGKYDHNLRKAIHQKWRSPSVKQFNYQADRD</sequence>
<dbReference type="InterPro" id="IPR021462">
    <property type="entry name" value="DUF3114"/>
</dbReference>
<proteinExistence type="predicted"/>
<keyword evidence="2" id="KW-1185">Reference proteome</keyword>
<dbReference type="Pfam" id="PF11311">
    <property type="entry name" value="DUF3114"/>
    <property type="match status" value="1"/>
</dbReference>
<comment type="caution">
    <text evidence="1">The sequence shown here is derived from an EMBL/GenBank/DDBJ whole genome shotgun (WGS) entry which is preliminary data.</text>
</comment>
<gene>
    <name evidence="1" type="ORF">CBF30_06860</name>
</gene>
<reference evidence="1 2" key="1">
    <citation type="submission" date="2017-05" db="EMBL/GenBank/DDBJ databases">
        <title>Vagococcus spp. assemblies.</title>
        <authorList>
            <person name="Gulvik C.A."/>
        </authorList>
    </citation>
    <scope>NUCLEOTIDE SEQUENCE [LARGE SCALE GENOMIC DNA]</scope>
    <source>
        <strain evidence="1 2">DSM 24756</strain>
    </source>
</reference>
<protein>
    <recommendedName>
        <fullName evidence="3">DUF3114 domain-containing protein</fullName>
    </recommendedName>
</protein>
<dbReference type="Proteomes" id="UP000288669">
    <property type="component" value="Unassembled WGS sequence"/>
</dbReference>
<evidence type="ECO:0008006" key="3">
    <source>
        <dbReference type="Google" id="ProtNLM"/>
    </source>
</evidence>
<name>A0A430AGD8_9ENTE</name>
<dbReference type="AlphaFoldDB" id="A0A430AGD8"/>
<accession>A0A430AGD8</accession>
<evidence type="ECO:0000313" key="2">
    <source>
        <dbReference type="Proteomes" id="UP000288669"/>
    </source>
</evidence>
<organism evidence="1 2">
    <name type="scientific">Vagococcus entomophilus</name>
    <dbReference type="NCBI Taxonomy" id="1160095"/>
    <lineage>
        <taxon>Bacteria</taxon>
        <taxon>Bacillati</taxon>
        <taxon>Bacillota</taxon>
        <taxon>Bacilli</taxon>
        <taxon>Lactobacillales</taxon>
        <taxon>Enterococcaceae</taxon>
        <taxon>Vagococcus</taxon>
    </lineage>
</organism>
<dbReference type="RefSeq" id="WP_126824194.1">
    <property type="nucleotide sequence ID" value="NZ_JBHLWU010000002.1"/>
</dbReference>
<dbReference type="EMBL" id="NGJZ01000002">
    <property type="protein sequence ID" value="RSU06975.1"/>
    <property type="molecule type" value="Genomic_DNA"/>
</dbReference>
<evidence type="ECO:0000313" key="1">
    <source>
        <dbReference type="EMBL" id="RSU06975.1"/>
    </source>
</evidence>